<dbReference type="AlphaFoldDB" id="A0A1H5KWT9"/>
<proteinExistence type="predicted"/>
<dbReference type="Pfam" id="PF13088">
    <property type="entry name" value="BNR_2"/>
    <property type="match status" value="1"/>
</dbReference>
<dbReference type="CDD" id="cd15482">
    <property type="entry name" value="Sialidase_non-viral"/>
    <property type="match status" value="1"/>
</dbReference>
<reference evidence="4" key="1">
    <citation type="submission" date="2016-10" db="EMBL/GenBank/DDBJ databases">
        <authorList>
            <person name="Varghese N."/>
            <person name="Submissions S."/>
        </authorList>
    </citation>
    <scope>NUCLEOTIDE SEQUENCE [LARGE SCALE GENOMIC DNA]</scope>
    <source>
        <strain evidence="4">DSM 45237</strain>
    </source>
</reference>
<dbReference type="RefSeq" id="WP_069112751.1">
    <property type="nucleotide sequence ID" value="NZ_FNUC01000003.1"/>
</dbReference>
<feature type="signal peptide" evidence="1">
    <location>
        <begin position="1"/>
        <end position="17"/>
    </location>
</feature>
<organism evidence="3 4">
    <name type="scientific">Jiangella alba</name>
    <dbReference type="NCBI Taxonomy" id="561176"/>
    <lineage>
        <taxon>Bacteria</taxon>
        <taxon>Bacillati</taxon>
        <taxon>Actinomycetota</taxon>
        <taxon>Actinomycetes</taxon>
        <taxon>Jiangellales</taxon>
        <taxon>Jiangellaceae</taxon>
        <taxon>Jiangella</taxon>
    </lineage>
</organism>
<dbReference type="Gene3D" id="2.120.10.10">
    <property type="match status" value="1"/>
</dbReference>
<dbReference type="PANTHER" id="PTHR38792">
    <property type="entry name" value="BNR/ASP-BOX REPEAT DOMAIN PROTEIN (AFU_ORTHOLOGUE AFUA_7G06430)-RELATED"/>
    <property type="match status" value="1"/>
</dbReference>
<evidence type="ECO:0000259" key="2">
    <source>
        <dbReference type="Pfam" id="PF13088"/>
    </source>
</evidence>
<sequence length="662" mass="70478">MTRSPALLALATGVALALAGAAPAPVAAGATEAPDPALRVVDAWNVTGPETFPGEATLPAQRPALTRAPNGDLLAAFNTSGDAHPGGQLRLIRSADEGRTWGPSEVVAEPRLFGTRGSISATRGIATLSDGTILLPYNDAVNHTNYNNRESVLFVARSTDSGQTWTGRDEPVELPIPIREAHVGGSRIVELDDGTLLLPIWGALELVDGWETDPMRWRSGVLRSFDGGQTWSDYRTIAYDPNNPPQFPPFHSANYTSGANELALHELPDGRIVAVVRYATGVGPNRAQVYLSYSSDAGATWTAPVATGQQAEALSLTYAPCTDRLAEGQAKLIMGHRELDAAGTRIGQAALHTSFDGGVTWTGKVRLRDPSGAANLGAATGEPDFLRLSDDRLLVLFQVFLPGQPAKIVANVVEDATDAATCQAQADAAAATAQTTPTFFVDRADRDQWAWPFASRKVSHPATATVGAVLDAAAAGLSCAGPGLRLTLDGRTLDRSDTLAAAGVGNGAVLRLSGPPPSRPWRVGFAELDTAPQTRHVYGWDRACAPASLALDYRARSLGLDVRIPAAHRISAVELRDRDAATRLTGADYRLFSSPDNETYTEITGWSFSSRVVDGRVVHRFDGLAVTDRYLKIHQPHTTTSYSFVLADARADVNVEFASRRR</sequence>
<evidence type="ECO:0000313" key="4">
    <source>
        <dbReference type="Proteomes" id="UP000181980"/>
    </source>
</evidence>
<dbReference type="SUPFAM" id="SSF50939">
    <property type="entry name" value="Sialidases"/>
    <property type="match status" value="1"/>
</dbReference>
<accession>A0A1H5KWT9</accession>
<feature type="domain" description="Sialidase" evidence="2">
    <location>
        <begin position="129"/>
        <end position="369"/>
    </location>
</feature>
<keyword evidence="1" id="KW-0732">Signal</keyword>
<name>A0A1H5KWT9_9ACTN</name>
<dbReference type="STRING" id="561176.SAMN04488561_2294"/>
<dbReference type="PANTHER" id="PTHR38792:SF3">
    <property type="entry name" value="BNR_ASP-BOX REPEAT DOMAIN PROTEIN (AFU_ORTHOLOGUE AFUA_7G06430)-RELATED"/>
    <property type="match status" value="1"/>
</dbReference>
<evidence type="ECO:0000313" key="3">
    <source>
        <dbReference type="EMBL" id="SEE69285.1"/>
    </source>
</evidence>
<protein>
    <submittedName>
        <fullName evidence="3">BNR repeat-like domain-containing protein</fullName>
    </submittedName>
</protein>
<dbReference type="EMBL" id="FNUC01000003">
    <property type="protein sequence ID" value="SEE69285.1"/>
    <property type="molecule type" value="Genomic_DNA"/>
</dbReference>
<gene>
    <name evidence="3" type="ORF">SAMN04488561_2294</name>
</gene>
<feature type="chain" id="PRO_5038337196" evidence="1">
    <location>
        <begin position="18"/>
        <end position="662"/>
    </location>
</feature>
<dbReference type="InterPro" id="IPR011040">
    <property type="entry name" value="Sialidase"/>
</dbReference>
<dbReference type="OrthoDB" id="41724at2"/>
<dbReference type="InterPro" id="IPR036278">
    <property type="entry name" value="Sialidase_sf"/>
</dbReference>
<dbReference type="Proteomes" id="UP000181980">
    <property type="component" value="Unassembled WGS sequence"/>
</dbReference>
<keyword evidence="4" id="KW-1185">Reference proteome</keyword>
<evidence type="ECO:0000256" key="1">
    <source>
        <dbReference type="SAM" id="SignalP"/>
    </source>
</evidence>